<evidence type="ECO:0000313" key="7">
    <source>
        <dbReference type="Proteomes" id="UP000054408"/>
    </source>
</evidence>
<dbReference type="STRING" id="461836.A0A0L0DS03"/>
<dbReference type="EMBL" id="GL349487">
    <property type="protein sequence ID" value="KNC54213.1"/>
    <property type="molecule type" value="Genomic_DNA"/>
</dbReference>
<dbReference type="Pfam" id="PF20180">
    <property type="entry name" value="UQCC2_CBP6"/>
    <property type="match status" value="1"/>
</dbReference>
<protein>
    <recommendedName>
        <fullName evidence="1">WD repeat-containing protein on Y chromosome</fullName>
    </recommendedName>
</protein>
<dbReference type="InterPro" id="IPR001680">
    <property type="entry name" value="WD40_rpt"/>
</dbReference>
<dbReference type="InterPro" id="IPR019775">
    <property type="entry name" value="WD40_repeat_CS"/>
</dbReference>
<dbReference type="RefSeq" id="XP_013753913.1">
    <property type="nucleotide sequence ID" value="XM_013898459.1"/>
</dbReference>
<keyword evidence="7" id="KW-1185">Reference proteome</keyword>
<dbReference type="Proteomes" id="UP000054408">
    <property type="component" value="Unassembled WGS sequence"/>
</dbReference>
<dbReference type="PANTHER" id="PTHR44324:SF6">
    <property type="entry name" value="EF-HAND CALCIUM BINDING DOMAIN 8"/>
    <property type="match status" value="1"/>
</dbReference>
<evidence type="ECO:0000256" key="2">
    <source>
        <dbReference type="ARBA" id="ARBA00022574"/>
    </source>
</evidence>
<keyword evidence="2 4" id="KW-0853">WD repeat</keyword>
<dbReference type="CDD" id="cd20251">
    <property type="entry name" value="Complex1_LYR_SF"/>
    <property type="match status" value="1"/>
</dbReference>
<evidence type="ECO:0000256" key="4">
    <source>
        <dbReference type="PROSITE-ProRule" id="PRU00221"/>
    </source>
</evidence>
<evidence type="ECO:0000256" key="3">
    <source>
        <dbReference type="ARBA" id="ARBA00022737"/>
    </source>
</evidence>
<dbReference type="Pfam" id="PF12894">
    <property type="entry name" value="ANAPC4_WD40"/>
    <property type="match status" value="1"/>
</dbReference>
<proteinExistence type="predicted"/>
<accession>A0A0L0DS03</accession>
<dbReference type="InterPro" id="IPR036322">
    <property type="entry name" value="WD40_repeat_dom_sf"/>
</dbReference>
<dbReference type="PROSITE" id="PS50294">
    <property type="entry name" value="WD_REPEATS_REGION"/>
    <property type="match status" value="1"/>
</dbReference>
<reference evidence="6 7" key="1">
    <citation type="submission" date="2010-05" db="EMBL/GenBank/DDBJ databases">
        <title>The Genome Sequence of Thecamonas trahens ATCC 50062.</title>
        <authorList>
            <consortium name="The Broad Institute Genome Sequencing Platform"/>
            <person name="Russ C."/>
            <person name="Cuomo C."/>
            <person name="Shea T."/>
            <person name="Young S.K."/>
            <person name="Zeng Q."/>
            <person name="Koehrsen M."/>
            <person name="Haas B."/>
            <person name="Borodovsky M."/>
            <person name="Guigo R."/>
            <person name="Alvarado L."/>
            <person name="Berlin A."/>
            <person name="Bochicchio J."/>
            <person name="Borenstein D."/>
            <person name="Chapman S."/>
            <person name="Chen Z."/>
            <person name="Freedman E."/>
            <person name="Gellesch M."/>
            <person name="Goldberg J."/>
            <person name="Griggs A."/>
            <person name="Gujja S."/>
            <person name="Heilman E."/>
            <person name="Heiman D."/>
            <person name="Hepburn T."/>
            <person name="Howarth C."/>
            <person name="Jen D."/>
            <person name="Larson L."/>
            <person name="Mehta T."/>
            <person name="Park D."/>
            <person name="Pearson M."/>
            <person name="Roberts A."/>
            <person name="Saif S."/>
            <person name="Shenoy N."/>
            <person name="Sisk P."/>
            <person name="Stolte C."/>
            <person name="Sykes S."/>
            <person name="Thomson T."/>
            <person name="Walk T."/>
            <person name="White J."/>
            <person name="Yandava C."/>
            <person name="Burger G."/>
            <person name="Gray M.W."/>
            <person name="Holland P.W.H."/>
            <person name="King N."/>
            <person name="Lang F.B.F."/>
            <person name="Roger A.J."/>
            <person name="Ruiz-Trillo I."/>
            <person name="Lander E."/>
            <person name="Nusbaum C."/>
        </authorList>
    </citation>
    <scope>NUCLEOTIDE SEQUENCE [LARGE SCALE GENOMIC DNA]</scope>
    <source>
        <strain evidence="6 7">ATCC 50062</strain>
    </source>
</reference>
<dbReference type="Gene3D" id="2.130.10.10">
    <property type="entry name" value="YVTN repeat-like/Quinoprotein amine dehydrogenase"/>
    <property type="match status" value="1"/>
</dbReference>
<dbReference type="AlphaFoldDB" id="A0A0L0DS03"/>
<sequence length="286" mass="30795">MGGIVRTSSEGAAASGVGAKSESVDAADGLMQLLVTAGQDDLLIFWDVIDMHHHSQFKERTSEVTALAYDPSSDMLVTGHENGDMALWNIETGATIRVDAHSNTVTCLEVVNHSFSTSNTASKQFVISGSYDGTVARVMICLVDGVMAGEARDNKQAMASPSSRVAALGLYRTLLRTAQRWPAEPTRPDRSLAAMLPDAIRSRFRASAAAESDAKKLLAYGEAELVALRRMLHSTAKKQNPATVPYSIASEAERKKARLHSDVMLSSEAQNQSQTLVAKIKRVLGY</sequence>
<name>A0A0L0DS03_THETB</name>
<feature type="domain" description="Anaphase-promoting complex subunit 4-like WD40" evidence="5">
    <location>
        <begin position="57"/>
        <end position="109"/>
    </location>
</feature>
<dbReference type="SMART" id="SM00320">
    <property type="entry name" value="WD40"/>
    <property type="match status" value="3"/>
</dbReference>
<dbReference type="PROSITE" id="PS50082">
    <property type="entry name" value="WD_REPEATS_2"/>
    <property type="match status" value="1"/>
</dbReference>
<dbReference type="InterPro" id="IPR015943">
    <property type="entry name" value="WD40/YVTN_repeat-like_dom_sf"/>
</dbReference>
<dbReference type="OrthoDB" id="674604at2759"/>
<keyword evidence="3" id="KW-0677">Repeat</keyword>
<gene>
    <name evidence="6" type="ORF">AMSG_12309</name>
</gene>
<dbReference type="GeneID" id="25570223"/>
<evidence type="ECO:0000259" key="5">
    <source>
        <dbReference type="Pfam" id="PF12894"/>
    </source>
</evidence>
<dbReference type="PANTHER" id="PTHR44324">
    <property type="entry name" value="WD40 REPEAT DOMAIN 95"/>
    <property type="match status" value="1"/>
</dbReference>
<dbReference type="InterPro" id="IPR024977">
    <property type="entry name" value="Apc4-like_WD40_dom"/>
</dbReference>
<feature type="repeat" description="WD" evidence="4">
    <location>
        <begin position="57"/>
        <end position="98"/>
    </location>
</feature>
<dbReference type="InterPro" id="IPR051242">
    <property type="entry name" value="WD-EF-hand_domain"/>
</dbReference>
<dbReference type="SUPFAM" id="SSF50978">
    <property type="entry name" value="WD40 repeat-like"/>
    <property type="match status" value="1"/>
</dbReference>
<dbReference type="PROSITE" id="PS00678">
    <property type="entry name" value="WD_REPEATS_1"/>
    <property type="match status" value="1"/>
</dbReference>
<evidence type="ECO:0000256" key="1">
    <source>
        <dbReference type="ARBA" id="ARBA00014901"/>
    </source>
</evidence>
<evidence type="ECO:0000313" key="6">
    <source>
        <dbReference type="EMBL" id="KNC54213.1"/>
    </source>
</evidence>
<organism evidence="6 7">
    <name type="scientific">Thecamonas trahens ATCC 50062</name>
    <dbReference type="NCBI Taxonomy" id="461836"/>
    <lineage>
        <taxon>Eukaryota</taxon>
        <taxon>Apusozoa</taxon>
        <taxon>Apusomonadida</taxon>
        <taxon>Apusomonadidae</taxon>
        <taxon>Thecamonas</taxon>
    </lineage>
</organism>